<evidence type="ECO:0000313" key="3">
    <source>
        <dbReference type="Proteomes" id="UP001597541"/>
    </source>
</evidence>
<sequence length="153" mass="17712">MEPGRHAIKYPFSWLVVSLAALQVILFSYMNFNYIDRHHPFLLFIGTIVVLILYGCLLSGSIYLGLQPSGELVFQDHSLIVNGVDLQAKEIAEIRIQGYFREEYGIRLHDKRIVPVKLCFRFVQPDDPAVQQLKQWGAVNQIPLVRKPFTRWI</sequence>
<dbReference type="RefSeq" id="WP_377599303.1">
    <property type="nucleotide sequence ID" value="NZ_JBHUME010000002.1"/>
</dbReference>
<name>A0ABW5P9A8_9BACL</name>
<gene>
    <name evidence="2" type="ORF">ACFSUF_01215</name>
</gene>
<dbReference type="Proteomes" id="UP001597541">
    <property type="component" value="Unassembled WGS sequence"/>
</dbReference>
<accession>A0ABW5P9A8</accession>
<proteinExistence type="predicted"/>
<dbReference type="EMBL" id="JBHUME010000002">
    <property type="protein sequence ID" value="MFD2611038.1"/>
    <property type="molecule type" value="Genomic_DNA"/>
</dbReference>
<protein>
    <submittedName>
        <fullName evidence="2">Uncharacterized protein</fullName>
    </submittedName>
</protein>
<keyword evidence="1" id="KW-0472">Membrane</keyword>
<evidence type="ECO:0000313" key="2">
    <source>
        <dbReference type="EMBL" id="MFD2611038.1"/>
    </source>
</evidence>
<keyword evidence="1" id="KW-1133">Transmembrane helix</keyword>
<feature type="transmembrane region" description="Helical" evidence="1">
    <location>
        <begin position="41"/>
        <end position="66"/>
    </location>
</feature>
<feature type="transmembrane region" description="Helical" evidence="1">
    <location>
        <begin position="12"/>
        <end position="29"/>
    </location>
</feature>
<keyword evidence="3" id="KW-1185">Reference proteome</keyword>
<reference evidence="3" key="1">
    <citation type="journal article" date="2019" name="Int. J. Syst. Evol. Microbiol.">
        <title>The Global Catalogue of Microorganisms (GCM) 10K type strain sequencing project: providing services to taxonomists for standard genome sequencing and annotation.</title>
        <authorList>
            <consortium name="The Broad Institute Genomics Platform"/>
            <consortium name="The Broad Institute Genome Sequencing Center for Infectious Disease"/>
            <person name="Wu L."/>
            <person name="Ma J."/>
        </authorList>
    </citation>
    <scope>NUCLEOTIDE SEQUENCE [LARGE SCALE GENOMIC DNA]</scope>
    <source>
        <strain evidence="3">KCTC 3950</strain>
    </source>
</reference>
<comment type="caution">
    <text evidence="2">The sequence shown here is derived from an EMBL/GenBank/DDBJ whole genome shotgun (WGS) entry which is preliminary data.</text>
</comment>
<keyword evidence="1" id="KW-0812">Transmembrane</keyword>
<evidence type="ECO:0000256" key="1">
    <source>
        <dbReference type="SAM" id="Phobius"/>
    </source>
</evidence>
<organism evidence="2 3">
    <name type="scientific">Paenibacillus gansuensis</name>
    <dbReference type="NCBI Taxonomy" id="306542"/>
    <lineage>
        <taxon>Bacteria</taxon>
        <taxon>Bacillati</taxon>
        <taxon>Bacillota</taxon>
        <taxon>Bacilli</taxon>
        <taxon>Bacillales</taxon>
        <taxon>Paenibacillaceae</taxon>
        <taxon>Paenibacillus</taxon>
    </lineage>
</organism>